<name>A0A7T6Z8X0_9BACI</name>
<dbReference type="Pfam" id="PF07521">
    <property type="entry name" value="RMMBL"/>
    <property type="match status" value="1"/>
</dbReference>
<dbReference type="InterPro" id="IPR050698">
    <property type="entry name" value="MBL"/>
</dbReference>
<keyword evidence="5" id="KW-1185">Reference proteome</keyword>
<dbReference type="InterPro" id="IPR001279">
    <property type="entry name" value="Metallo-B-lactamas"/>
</dbReference>
<evidence type="ECO:0000259" key="2">
    <source>
        <dbReference type="SMART" id="SM00849"/>
    </source>
</evidence>
<organism evidence="4 5">
    <name type="scientific">Salicibibacter cibi</name>
    <dbReference type="NCBI Taxonomy" id="2743001"/>
    <lineage>
        <taxon>Bacteria</taxon>
        <taxon>Bacillati</taxon>
        <taxon>Bacillota</taxon>
        <taxon>Bacilli</taxon>
        <taxon>Bacillales</taxon>
        <taxon>Bacillaceae</taxon>
        <taxon>Salicibibacter</taxon>
    </lineage>
</organism>
<evidence type="ECO:0000256" key="1">
    <source>
        <dbReference type="ARBA" id="ARBA00022801"/>
    </source>
</evidence>
<dbReference type="InterPro" id="IPR011108">
    <property type="entry name" value="RMMBL"/>
</dbReference>
<proteinExistence type="predicted"/>
<protein>
    <submittedName>
        <fullName evidence="4">MBL fold metallo-hydrolase</fullName>
    </submittedName>
</protein>
<dbReference type="PANTHER" id="PTHR11203">
    <property type="entry name" value="CLEAVAGE AND POLYADENYLATION SPECIFICITY FACTOR FAMILY MEMBER"/>
    <property type="match status" value="1"/>
</dbReference>
<dbReference type="SMART" id="SM01027">
    <property type="entry name" value="Beta-Casp"/>
    <property type="match status" value="1"/>
</dbReference>
<dbReference type="InterPro" id="IPR022712">
    <property type="entry name" value="Beta_Casp"/>
</dbReference>
<feature type="domain" description="Beta-Casp" evidence="3">
    <location>
        <begin position="238"/>
        <end position="361"/>
    </location>
</feature>
<dbReference type="Pfam" id="PF16661">
    <property type="entry name" value="Lactamase_B_6"/>
    <property type="match status" value="1"/>
</dbReference>
<dbReference type="Gene3D" id="3.60.15.10">
    <property type="entry name" value="Ribonuclease Z/Hydroxyacylglutathione hydrolase-like"/>
    <property type="match status" value="1"/>
</dbReference>
<dbReference type="EMBL" id="CP054706">
    <property type="protein sequence ID" value="QQK79029.1"/>
    <property type="molecule type" value="Genomic_DNA"/>
</dbReference>
<dbReference type="CDD" id="cd16295">
    <property type="entry name" value="TTHA0252-CPSF-like_MBL-fold"/>
    <property type="match status" value="1"/>
</dbReference>
<dbReference type="SUPFAM" id="SSF56281">
    <property type="entry name" value="Metallo-hydrolase/oxidoreductase"/>
    <property type="match status" value="1"/>
</dbReference>
<sequence length="905" mass="100356">MNVTVLGGGNEVGASCLHIEMAETSILIDAGMRMQGEQLLPALGMLEDLPRPQAILVTHAHADHIGALPVIHKLFPEAPIYATAPTIALMRIMMKDSLKIIEERSRREETIPPYSETQVEALLAAMLEIPASNTLRIGELRIESHQAGHILGAVMFSLIGGGAELLVTGDLSFKAGRTISGANVPHHLKPDVVIMESTYGNRAHTDRHTEEKRLAEHVAEVVAGGGFALVPAFALGRGQEVLLVLQDYMDKGLIPEFPIYVDGLVTPVSRVYRQYPQFLKGNLAHRVHREGDVFLKEGRCQAVHPKEREAILQGKPACIVASSGMLTGGASSWYAERLIGNDKNAVLLTGYQDEESPGKALLDVAEGKTVELSINGTAYEAKARISKYGLSAHADASEMQLFIQQLAPTHTLLVHGDDDARTALSDLLDERYSPTLVENGDNYPFELRDSKKGIKGKRYKPNKEHEALRSLNGQFILYEPEDDDPLKVALCTGIHPKTNVLFSQTLKGKPVKIQPHQLIQALGQTTRTIDDVRESLQPLLDFNRPELKALDWSQVTEGVYTFQGLLRHVTVHDSLEERLVLALALQALPEEQKREGQSGQKEYKPDDDFMVQAQNGTLPMQGKKMNAAKAMDIARETLADEPDFTRCGADQSGEKLTLFFAFPEAYTDDQKERMISSIADQTGWEVVISPSTRQDLLFQVLSDLTENGEPESFSLHLQEKTVRATLPETSDAKEVAERFKQRTGFYFQEKGSEATGPTQSNDLFEVTDRSVRMENNEAREEAKQWAEDRNITLYKVSFKGQGENSVLEVHFISPEVAKRHEIDLEELSYRTGFPVTYAENPKQNEIINEAVTRIPASWALKKNPSIHREQSILGLKVGTSPDTEEAKQVEDAIKQVTGYGIELKN</sequence>
<gene>
    <name evidence="4" type="ORF">HUG20_03335</name>
</gene>
<feature type="domain" description="Metallo-beta-lactamase" evidence="2">
    <location>
        <begin position="13"/>
        <end position="225"/>
    </location>
</feature>
<evidence type="ECO:0000259" key="3">
    <source>
        <dbReference type="SMART" id="SM01027"/>
    </source>
</evidence>
<dbReference type="Proteomes" id="UP000595349">
    <property type="component" value="Chromosome"/>
</dbReference>
<dbReference type="Pfam" id="PF10996">
    <property type="entry name" value="Beta-Casp"/>
    <property type="match status" value="1"/>
</dbReference>
<dbReference type="PANTHER" id="PTHR11203:SF37">
    <property type="entry name" value="INTEGRATOR COMPLEX SUBUNIT 11"/>
    <property type="match status" value="1"/>
</dbReference>
<evidence type="ECO:0000313" key="5">
    <source>
        <dbReference type="Proteomes" id="UP000595349"/>
    </source>
</evidence>
<dbReference type="InterPro" id="IPR036866">
    <property type="entry name" value="RibonucZ/Hydroxyglut_hydro"/>
</dbReference>
<keyword evidence="1 4" id="KW-0378">Hydrolase</keyword>
<dbReference type="SMART" id="SM00849">
    <property type="entry name" value="Lactamase_B"/>
    <property type="match status" value="1"/>
</dbReference>
<accession>A0A7T6Z8X0</accession>
<evidence type="ECO:0000313" key="4">
    <source>
        <dbReference type="EMBL" id="QQK79029.1"/>
    </source>
</evidence>
<dbReference type="Gene3D" id="3.40.50.10890">
    <property type="match status" value="1"/>
</dbReference>
<dbReference type="RefSeq" id="WP_200088057.1">
    <property type="nucleotide sequence ID" value="NZ_CP054706.1"/>
</dbReference>
<dbReference type="GO" id="GO:0016787">
    <property type="term" value="F:hydrolase activity"/>
    <property type="evidence" value="ECO:0007669"/>
    <property type="project" value="UniProtKB-KW"/>
</dbReference>
<dbReference type="AlphaFoldDB" id="A0A7T6Z8X0"/>
<dbReference type="KEGG" id="scib:HUG20_03335"/>
<reference evidence="4 5" key="1">
    <citation type="submission" date="2020-06" db="EMBL/GenBank/DDBJ databases">
        <title>Genomic analysis of Salicibibacter sp. NKC21-4.</title>
        <authorList>
            <person name="Oh Y.J."/>
        </authorList>
    </citation>
    <scope>NUCLEOTIDE SEQUENCE [LARGE SCALE GENOMIC DNA]</scope>
    <source>
        <strain evidence="4 5">NKC21-4</strain>
    </source>
</reference>
<dbReference type="GO" id="GO:0004521">
    <property type="term" value="F:RNA endonuclease activity"/>
    <property type="evidence" value="ECO:0007669"/>
    <property type="project" value="TreeGrafter"/>
</dbReference>